<organism evidence="11">
    <name type="scientific">Vitis vinifera</name>
    <name type="common">Grape</name>
    <dbReference type="NCBI Taxonomy" id="29760"/>
    <lineage>
        <taxon>Eukaryota</taxon>
        <taxon>Viridiplantae</taxon>
        <taxon>Streptophyta</taxon>
        <taxon>Embryophyta</taxon>
        <taxon>Tracheophyta</taxon>
        <taxon>Spermatophyta</taxon>
        <taxon>Magnoliopsida</taxon>
        <taxon>eudicotyledons</taxon>
        <taxon>Gunneridae</taxon>
        <taxon>Pentapetalae</taxon>
        <taxon>rosids</taxon>
        <taxon>Vitales</taxon>
        <taxon>Vitaceae</taxon>
        <taxon>Viteae</taxon>
        <taxon>Vitis</taxon>
    </lineage>
</organism>
<dbReference type="Pfam" id="PF17921">
    <property type="entry name" value="Integrase_H2C2"/>
    <property type="match status" value="1"/>
</dbReference>
<dbReference type="PANTHER" id="PTHR48475:SF2">
    <property type="entry name" value="RIBONUCLEASE H"/>
    <property type="match status" value="1"/>
</dbReference>
<dbReference type="InterPro" id="IPR012337">
    <property type="entry name" value="RNaseH-like_sf"/>
</dbReference>
<dbReference type="Pfam" id="PF17917">
    <property type="entry name" value="RT_RNaseH"/>
    <property type="match status" value="1"/>
</dbReference>
<name>A5C8Y3_VITVI</name>
<accession>A5C8Y3</accession>
<gene>
    <name evidence="11" type="ORF">VITISV_024472</name>
</gene>
<evidence type="ECO:0000256" key="1">
    <source>
        <dbReference type="ARBA" id="ARBA00022670"/>
    </source>
</evidence>
<keyword evidence="6" id="KW-0378">Hydrolase</keyword>
<keyword evidence="1" id="KW-0645">Protease</keyword>
<evidence type="ECO:0000259" key="9">
    <source>
        <dbReference type="PROSITE" id="PS50879"/>
    </source>
</evidence>
<keyword evidence="4" id="KW-0540">Nuclease</keyword>
<dbReference type="CDD" id="cd01647">
    <property type="entry name" value="RT_LTR"/>
    <property type="match status" value="1"/>
</dbReference>
<dbReference type="SUPFAM" id="SSF56672">
    <property type="entry name" value="DNA/RNA polymerases"/>
    <property type="match status" value="1"/>
</dbReference>
<dbReference type="InterPro" id="IPR043502">
    <property type="entry name" value="DNA/RNA_pol_sf"/>
</dbReference>
<keyword evidence="3" id="KW-0548">Nucleotidyltransferase</keyword>
<dbReference type="GO" id="GO:0008233">
    <property type="term" value="F:peptidase activity"/>
    <property type="evidence" value="ECO:0007669"/>
    <property type="project" value="UniProtKB-KW"/>
</dbReference>
<dbReference type="GO" id="GO:0003964">
    <property type="term" value="F:RNA-directed DNA polymerase activity"/>
    <property type="evidence" value="ECO:0007669"/>
    <property type="project" value="UniProtKB-KW"/>
</dbReference>
<dbReference type="InterPro" id="IPR000477">
    <property type="entry name" value="RT_dom"/>
</dbReference>
<sequence length="948" mass="107835">MKGIHPSITSHRLNKIRRFHPDRQKVIRNEIDKLLEAGFIREVSYPDWLANVVVVPKKEGKWRVCVDYTNLNNACPKDSFPLPRIDQIMDSTVGEGMLSFLDAFSGYHQIPMSPTDEEKTSFITPHGLYCYKVMPFGLKNAGATYQRLMTKIFKPLIGHTVEVYIDDIVVKSKTREEHVLHLQEVFHLLRKYGMKLNPSKCAFGVSAGKFLGFMVSQRGIEVSPDQVKAVMETPPPRNKKELQRLTGKLVALRRFIAHFTDELRPFFLAIRKAGANGWTDSCQNAFEKIKHCLTQPPILSSPIPKEKLYMYLAVSEWAISAVLFRCPSPKEYSKMELTVLALRSAAQKLRPYFQAHPVVVLTDQPLRKILHKPDLTGRMLQWAIELREFGIEFQPRLSMKGQVMVDFMLEYARRPDQHQKSNEKEWWTLRVDGASRSSGFGVGLLLQSPTGEHLKQAIRLGFPASNNEAEYEAILSGLDLALALSVSKLRVYSDLQLVVRHIQEEYEAKDARMARYLTKAKDTLQQFTEWTVEKIRRTENRRADALAGIKPLLGNTIEATQENDQEWTDNITEYLRTGTLPGDPKQAHKIRMQAARFTLIGGHLYKRSFTGPYLRCLGHSEAQYVLAELHEGVCGNYSGGRSLAHRAHSQGYYWPTMKKDAAAYVKKCDKCQRYAPIPHMPSATLKSISGSWPFVQWGMDIVGPLPAAPAQKKFLLVATDYFSKWVEAEAYASIKDKDVTKFVWKNIVCRFGIPQTIVADNGPQFDSIAFRNFCSELNIRNSYSTPRYPQSNGQAEATNKTLITALKKRLEQAKGKWVEELPGVLWAYRTTPGRPTGNTPFALAYGMDAVIPTEIGLPTIRTEAAKQDDANTELGRNLDWADEVRERAAIRMADYQQRASAHYNRKVRPRSFKNVSKASENGAYHLQKLDGTPLLRPWNVSNLKQYYQ</sequence>
<feature type="domain" description="Integrase catalytic" evidence="10">
    <location>
        <begin position="689"/>
        <end position="848"/>
    </location>
</feature>
<dbReference type="GO" id="GO:0015074">
    <property type="term" value="P:DNA integration"/>
    <property type="evidence" value="ECO:0007669"/>
    <property type="project" value="InterPro"/>
</dbReference>
<evidence type="ECO:0000256" key="4">
    <source>
        <dbReference type="ARBA" id="ARBA00022722"/>
    </source>
</evidence>
<dbReference type="Pfam" id="PF13456">
    <property type="entry name" value="RVT_3"/>
    <property type="match status" value="1"/>
</dbReference>
<dbReference type="InterPro" id="IPR002156">
    <property type="entry name" value="RNaseH_domain"/>
</dbReference>
<keyword evidence="7" id="KW-0695">RNA-directed DNA polymerase</keyword>
<dbReference type="Gene3D" id="3.10.10.10">
    <property type="entry name" value="HIV Type 1 Reverse Transcriptase, subunit A, domain 1"/>
    <property type="match status" value="1"/>
</dbReference>
<dbReference type="Gene3D" id="3.30.70.270">
    <property type="match status" value="2"/>
</dbReference>
<evidence type="ECO:0000256" key="2">
    <source>
        <dbReference type="ARBA" id="ARBA00022679"/>
    </source>
</evidence>
<dbReference type="InterPro" id="IPR036397">
    <property type="entry name" value="RNaseH_sf"/>
</dbReference>
<evidence type="ECO:0000259" key="8">
    <source>
        <dbReference type="PROSITE" id="PS50878"/>
    </source>
</evidence>
<reference evidence="11" key="1">
    <citation type="journal article" date="2007" name="PLoS ONE">
        <title>The first genome sequence of an elite grapevine cultivar (Pinot noir Vitis vinifera L.): coping with a highly heterozygous genome.</title>
        <authorList>
            <person name="Velasco R."/>
            <person name="Zharkikh A."/>
            <person name="Troggio M."/>
            <person name="Cartwright D.A."/>
            <person name="Cestaro A."/>
            <person name="Pruss D."/>
            <person name="Pindo M."/>
            <person name="FitzGerald L.M."/>
            <person name="Vezzulli S."/>
            <person name="Reid J."/>
            <person name="Malacarne G."/>
            <person name="Iliev D."/>
            <person name="Coppola G."/>
            <person name="Wardell B."/>
            <person name="Micheletti D."/>
            <person name="Macalma T."/>
            <person name="Facci M."/>
            <person name="Mitchell J.T."/>
            <person name="Perazzolli M."/>
            <person name="Eldredge G."/>
            <person name="Gatto P."/>
            <person name="Oyzerski R."/>
            <person name="Moretto M."/>
            <person name="Gutin N."/>
            <person name="Stefanini M."/>
            <person name="Chen Y."/>
            <person name="Segala C."/>
            <person name="Davenport C."/>
            <person name="Dematte L."/>
            <person name="Mraz A."/>
            <person name="Battilana J."/>
            <person name="Stormo K."/>
            <person name="Costa F."/>
            <person name="Tao Q."/>
            <person name="Si-Ammour A."/>
            <person name="Harkins T."/>
            <person name="Lackey A."/>
            <person name="Perbost C."/>
            <person name="Taillon B."/>
            <person name="Stella A."/>
            <person name="Solovyev V."/>
            <person name="Fawcett J.A."/>
            <person name="Sterck L."/>
            <person name="Vandepoele K."/>
            <person name="Grando S.M."/>
            <person name="Toppo S."/>
            <person name="Moser C."/>
            <person name="Lanchbury J."/>
            <person name="Bogden R."/>
            <person name="Skolnick M."/>
            <person name="Sgaramella V."/>
            <person name="Bhatnagar S.K."/>
            <person name="Fontana P."/>
            <person name="Gutin A."/>
            <person name="Van de Peer Y."/>
            <person name="Salamini F."/>
            <person name="Viola R."/>
        </authorList>
    </citation>
    <scope>NUCLEOTIDE SEQUENCE</scope>
</reference>
<dbReference type="PROSITE" id="PS50879">
    <property type="entry name" value="RNASE_H_1"/>
    <property type="match status" value="1"/>
</dbReference>
<feature type="domain" description="RNase H type-1" evidence="9">
    <location>
        <begin position="423"/>
        <end position="552"/>
    </location>
</feature>
<dbReference type="FunFam" id="3.10.10.10:FF:000007">
    <property type="entry name" value="Retrovirus-related Pol polyprotein from transposon 17.6-like Protein"/>
    <property type="match status" value="1"/>
</dbReference>
<dbReference type="GO" id="GO:0006508">
    <property type="term" value="P:proteolysis"/>
    <property type="evidence" value="ECO:0007669"/>
    <property type="project" value="UniProtKB-KW"/>
</dbReference>
<dbReference type="InterPro" id="IPR041577">
    <property type="entry name" value="RT_RNaseH_2"/>
</dbReference>
<evidence type="ECO:0000313" key="11">
    <source>
        <dbReference type="EMBL" id="CAN81948.1"/>
    </source>
</evidence>
<dbReference type="Pfam" id="PF17919">
    <property type="entry name" value="RT_RNaseH_2"/>
    <property type="match status" value="1"/>
</dbReference>
<dbReference type="Gene3D" id="3.30.420.10">
    <property type="entry name" value="Ribonuclease H-like superfamily/Ribonuclease H"/>
    <property type="match status" value="2"/>
</dbReference>
<evidence type="ECO:0000256" key="6">
    <source>
        <dbReference type="ARBA" id="ARBA00022801"/>
    </source>
</evidence>
<evidence type="ECO:0000256" key="3">
    <source>
        <dbReference type="ARBA" id="ARBA00022695"/>
    </source>
</evidence>
<proteinExistence type="predicted"/>
<dbReference type="SUPFAM" id="SSF53098">
    <property type="entry name" value="Ribonuclease H-like"/>
    <property type="match status" value="2"/>
</dbReference>
<dbReference type="InterPro" id="IPR041588">
    <property type="entry name" value="Integrase_H2C2"/>
</dbReference>
<keyword evidence="2" id="KW-0808">Transferase</keyword>
<dbReference type="PROSITE" id="PS50878">
    <property type="entry name" value="RT_POL"/>
    <property type="match status" value="1"/>
</dbReference>
<protein>
    <submittedName>
        <fullName evidence="11">Uncharacterized protein</fullName>
    </submittedName>
</protein>
<dbReference type="PANTHER" id="PTHR48475">
    <property type="entry name" value="RIBONUCLEASE H"/>
    <property type="match status" value="1"/>
</dbReference>
<dbReference type="GO" id="GO:0004523">
    <property type="term" value="F:RNA-DNA hybrid ribonuclease activity"/>
    <property type="evidence" value="ECO:0007669"/>
    <property type="project" value="InterPro"/>
</dbReference>
<dbReference type="InterPro" id="IPR043128">
    <property type="entry name" value="Rev_trsase/Diguanyl_cyclase"/>
</dbReference>
<keyword evidence="5" id="KW-0255">Endonuclease</keyword>
<dbReference type="PROSITE" id="PS50994">
    <property type="entry name" value="INTEGRASE"/>
    <property type="match status" value="1"/>
</dbReference>
<evidence type="ECO:0000256" key="5">
    <source>
        <dbReference type="ARBA" id="ARBA00022759"/>
    </source>
</evidence>
<dbReference type="Gene3D" id="1.10.340.70">
    <property type="match status" value="1"/>
</dbReference>
<evidence type="ECO:0000259" key="10">
    <source>
        <dbReference type="PROSITE" id="PS50994"/>
    </source>
</evidence>
<dbReference type="GO" id="GO:0003676">
    <property type="term" value="F:nucleic acid binding"/>
    <property type="evidence" value="ECO:0007669"/>
    <property type="project" value="InterPro"/>
</dbReference>
<dbReference type="CDD" id="cd09279">
    <property type="entry name" value="RNase_HI_like"/>
    <property type="match status" value="1"/>
</dbReference>
<dbReference type="AlphaFoldDB" id="A5C8Y3"/>
<dbReference type="Pfam" id="PF00078">
    <property type="entry name" value="RVT_1"/>
    <property type="match status" value="1"/>
</dbReference>
<dbReference type="Pfam" id="PF00665">
    <property type="entry name" value="rve"/>
    <property type="match status" value="1"/>
</dbReference>
<evidence type="ECO:0000256" key="7">
    <source>
        <dbReference type="ARBA" id="ARBA00022918"/>
    </source>
</evidence>
<dbReference type="InterPro" id="IPR001584">
    <property type="entry name" value="Integrase_cat-core"/>
</dbReference>
<dbReference type="EMBL" id="AM486442">
    <property type="protein sequence ID" value="CAN81948.1"/>
    <property type="molecule type" value="Genomic_DNA"/>
</dbReference>
<feature type="domain" description="Reverse transcriptase" evidence="8">
    <location>
        <begin position="36"/>
        <end position="215"/>
    </location>
</feature>
<dbReference type="InterPro" id="IPR041373">
    <property type="entry name" value="RT_RNaseH"/>
</dbReference>